<feature type="coiled-coil region" evidence="5">
    <location>
        <begin position="1164"/>
        <end position="1226"/>
    </location>
</feature>
<evidence type="ECO:0000256" key="6">
    <source>
        <dbReference type="SAM" id="MobiDB-lite"/>
    </source>
</evidence>
<evidence type="ECO:0000313" key="8">
    <source>
        <dbReference type="Proteomes" id="UP000827092"/>
    </source>
</evidence>
<dbReference type="PANTHER" id="PTHR18902">
    <property type="entry name" value="NUCLEAR MITOTIC APPARATUS PROTEIN 1-RELATED"/>
    <property type="match status" value="1"/>
</dbReference>
<proteinExistence type="predicted"/>
<feature type="coiled-coil region" evidence="5">
    <location>
        <begin position="937"/>
        <end position="992"/>
    </location>
</feature>
<evidence type="ECO:0000256" key="3">
    <source>
        <dbReference type="ARBA" id="ARBA00022553"/>
    </source>
</evidence>
<feature type="coiled-coil region" evidence="5">
    <location>
        <begin position="491"/>
        <end position="560"/>
    </location>
</feature>
<evidence type="ECO:0000256" key="4">
    <source>
        <dbReference type="ARBA" id="ARBA00023054"/>
    </source>
</evidence>
<dbReference type="GO" id="GO:0005737">
    <property type="term" value="C:cytoplasm"/>
    <property type="evidence" value="ECO:0007669"/>
    <property type="project" value="UniProtKB-SubCell"/>
</dbReference>
<comment type="subcellular location">
    <subcellularLocation>
        <location evidence="1">Cytoplasm</location>
    </subcellularLocation>
</comment>
<protein>
    <submittedName>
        <fullName evidence="7">Uncharacterized protein</fullName>
    </submittedName>
</protein>
<comment type="caution">
    <text evidence="7">The sequence shown here is derived from an EMBL/GenBank/DDBJ whole genome shotgun (WGS) entry which is preliminary data.</text>
</comment>
<feature type="coiled-coil region" evidence="5">
    <location>
        <begin position="1073"/>
        <end position="1107"/>
    </location>
</feature>
<feature type="region of interest" description="Disordered" evidence="6">
    <location>
        <begin position="288"/>
        <end position="361"/>
    </location>
</feature>
<evidence type="ECO:0000256" key="2">
    <source>
        <dbReference type="ARBA" id="ARBA00022490"/>
    </source>
</evidence>
<evidence type="ECO:0000256" key="5">
    <source>
        <dbReference type="SAM" id="Coils"/>
    </source>
</evidence>
<dbReference type="Proteomes" id="UP000827092">
    <property type="component" value="Unassembled WGS sequence"/>
</dbReference>
<feature type="coiled-coil region" evidence="5">
    <location>
        <begin position="740"/>
        <end position="830"/>
    </location>
</feature>
<feature type="coiled-coil region" evidence="5">
    <location>
        <begin position="1406"/>
        <end position="1433"/>
    </location>
</feature>
<dbReference type="InterPro" id="IPR051841">
    <property type="entry name" value="MT-Golgi_org_protein"/>
</dbReference>
<dbReference type="EMBL" id="JAFNEN010000018">
    <property type="protein sequence ID" value="KAG8200191.1"/>
    <property type="molecule type" value="Genomic_DNA"/>
</dbReference>
<feature type="compositionally biased region" description="Low complexity" evidence="6">
    <location>
        <begin position="308"/>
        <end position="319"/>
    </location>
</feature>
<reference evidence="7 8" key="1">
    <citation type="journal article" date="2022" name="Nat. Ecol. Evol.">
        <title>A masculinizing supergene underlies an exaggerated male reproductive morph in a spider.</title>
        <authorList>
            <person name="Hendrickx F."/>
            <person name="De Corte Z."/>
            <person name="Sonet G."/>
            <person name="Van Belleghem S.M."/>
            <person name="Kostlbacher S."/>
            <person name="Vangestel C."/>
        </authorList>
    </citation>
    <scope>NUCLEOTIDE SEQUENCE [LARGE SCALE GENOMIC DNA]</scope>
    <source>
        <strain evidence="7">W744_W776</strain>
    </source>
</reference>
<feature type="coiled-coil region" evidence="5">
    <location>
        <begin position="1276"/>
        <end position="1335"/>
    </location>
</feature>
<gene>
    <name evidence="7" type="ORF">JTE90_024974</name>
</gene>
<keyword evidence="4 5" id="KW-0175">Coiled coil</keyword>
<evidence type="ECO:0000313" key="7">
    <source>
        <dbReference type="EMBL" id="KAG8200191.1"/>
    </source>
</evidence>
<name>A0AAV6VWN7_9ARAC</name>
<keyword evidence="8" id="KW-1185">Reference proteome</keyword>
<keyword evidence="2" id="KW-0963">Cytoplasm</keyword>
<sequence>MAAFQFSVQQVSFPSEDLSLSSSLDSLSSVVDPNVDFSVKDESSADDKVVTDIAKEWKTTTSVFTPKKMANVDPSHNSPEFIPKDLQPDKKDLQTSYPTIPFAVAQYINENNPEFCQEAERYFRSDSFQAHPKSMSHISENISPTTTPLHSLSIATEALALQHSVIGNYGVKPVSEDIVAQVVANTRLRLEKGELKSKEVSLDINNTVELCDAVQNNKITDRNHDTVKKCSELSVDSNSTVEAHGAVQNNKYPVSIKKELIRYPSESITSTVEKHSWFTNSSTNFDKKSASKSKISPSHHQNTLLNKSSSQSSINSVGRSKSHRTNGAELPKVHSSNSSLSKLSEKNSHTPYEVYPDSSAEYETESSLSEKFEIESMCSEAFETESNFSEFSAIDEDVLQMRKNLNVNMSNNSFDNDKQLHGTDNSGRNNISNLFLNDKVVISTSDKSTETDESHMFQLLREKALLEGRLEGVAKEQSDLLKEKDHYCSLATAYEAQLKSLQSQLDSTMLEKKNTLMMFDSQSKEHKNWDNIIKEYQGIIEAKNAEIKGLKDDLSESEQINTQTKIRHEELKVDMESREGAISGLKKKIAELHVEVQILLQGKIQLENEVKNVRLEMGTLQKSKDWFQEQLHTTQENRNKLHQQLIQVQNSHTLTTNDLEKILMERNQLKQELIHTQQRAIAEKVVLMKQLETIEADMKERESLFDDIQKDKGSAEAVLVERIRKMEEEKTHLTNLSFTVSNQEHELNVLKKDCEEKANLIQSLVKEKAELHKQVAVVQKSSNDKDLSVQQLIQQTKDLNIKMNQQEVSLKNAEELISTLRNERTAADVALASANEDKKVVNESLMAVSENLHKLQTNFKHMKADLITKSSQNEQLLKEKQLLEEALKKNEESLLLSRKEFEQQVMSDHQNRDVMFDDLKKKKTDVENVLNVYSKDLLNYQHTVENLSKQKVELITEISSLKQLLKSKDESIQILSKDNTEMKVKIPELENKISGIVLPNNEAPTLEESLKEQEHKSMLSSKSKAFLYKKLKDKIKECKMLRNELETKNYNTHENHEIGQLCQNSTVNDENKIEDLKSQLKHQSQVIEEKIAQLKESEKTIIELEKEKGKAIGLADKCDILKQRSAELEAKLSERDANVVQLTCLIEDLKGQLADLDASSKIKLSSLELDLNNERTLVKSLRQQVFQEKRESSHLQKDLLSLRNCLEQTNQIADAKKQEIASLQAELFLKMEAELKHRAEIEHFQTEISLQRGYVEKLNKELNEVKARDPALAEQIKALSWKLKEKSNEVVALQDKMKLMEKRFQAEIEGLKKNSQETELLLEKIKKELDVTRKEKFTYQSKVIEHRKAFKSKLLELESKGVIRVEKKGSSEGPIVHLNVPDSDFDESYVNDLLKKSMHFTESRPLSDLQDSLKSLKEEIEQLQKKIVDKSENS</sequence>
<keyword evidence="3" id="KW-0597">Phosphoprotein</keyword>
<accession>A0AAV6VWN7</accession>
<organism evidence="7 8">
    <name type="scientific">Oedothorax gibbosus</name>
    <dbReference type="NCBI Taxonomy" id="931172"/>
    <lineage>
        <taxon>Eukaryota</taxon>
        <taxon>Metazoa</taxon>
        <taxon>Ecdysozoa</taxon>
        <taxon>Arthropoda</taxon>
        <taxon>Chelicerata</taxon>
        <taxon>Arachnida</taxon>
        <taxon>Araneae</taxon>
        <taxon>Araneomorphae</taxon>
        <taxon>Entelegynae</taxon>
        <taxon>Araneoidea</taxon>
        <taxon>Linyphiidae</taxon>
        <taxon>Erigoninae</taxon>
        <taxon>Oedothorax</taxon>
    </lineage>
</organism>
<dbReference type="PANTHER" id="PTHR18902:SF31">
    <property type="entry name" value="PERICENTRIN_AKAP-450 CENTROSOMAL TARGETING DOMAIN-CONTAINING PROTEIN"/>
    <property type="match status" value="1"/>
</dbReference>
<evidence type="ECO:0000256" key="1">
    <source>
        <dbReference type="ARBA" id="ARBA00004496"/>
    </source>
</evidence>